<dbReference type="EMBL" id="KE651168">
    <property type="protein sequence ID" value="EEB06445.1"/>
    <property type="molecule type" value="Genomic_DNA"/>
</dbReference>
<dbReference type="GeneID" id="7051444"/>
<name>B6JY27_SCHJY</name>
<feature type="compositionally biased region" description="Polar residues" evidence="1">
    <location>
        <begin position="106"/>
        <end position="117"/>
    </location>
</feature>
<organism evidence="2 4">
    <name type="scientific">Schizosaccharomyces japonicus (strain yFS275 / FY16936)</name>
    <name type="common">Fission yeast</name>
    <dbReference type="NCBI Taxonomy" id="402676"/>
    <lineage>
        <taxon>Eukaryota</taxon>
        <taxon>Fungi</taxon>
        <taxon>Dikarya</taxon>
        <taxon>Ascomycota</taxon>
        <taxon>Taphrinomycotina</taxon>
        <taxon>Schizosaccharomycetes</taxon>
        <taxon>Schizosaccharomycetales</taxon>
        <taxon>Schizosaccharomycetaceae</taxon>
        <taxon>Schizosaccharomyces</taxon>
    </lineage>
</organism>
<dbReference type="STRING" id="402676.B6JY27"/>
<dbReference type="HOGENOM" id="CLU_792634_0_0_1"/>
<gene>
    <name evidence="3" type="primary">dbl6</name>
    <name evidence="2" type="ORF">SJAG_01486</name>
</gene>
<feature type="region of interest" description="Disordered" evidence="1">
    <location>
        <begin position="92"/>
        <end position="117"/>
    </location>
</feature>
<proteinExistence type="predicted"/>
<accession>B6JY27</accession>
<sequence length="363" mass="39952">MDSVTADMNSPNGAVPPWNNQGTNNDKVHRRKTSGPNQSSLGFFLSNRDKSFRCSNLHQSFSASSSEASPSTTSVTPNFSLGSGLLINNTSSFVDPDEDDDDMPLASSTNLSGTNILSTPRKTHCIPPCTTPNSCFAAFSRQQRSSYSPSPTRFPLKSIHSVHRRKSLLPKPKTFQRVARALQEEAAPLQTEMFHEAAISRLFQESQSSCDNIFANKQQESSFTLHRKPHENLFTNDFSSSEAMSQRQSSKLAERSSNDIPLPQYESTDVPTPCSSMGTPVRSTESFIDIITTPLSSVSRTRKRGLDDSYIDSCKRRAVSPSLLSSANPASLHNSPRLNSNLARRSSSIPITDTREVLMNLKL</sequence>
<feature type="compositionally biased region" description="Low complexity" evidence="1">
    <location>
        <begin position="239"/>
        <end position="250"/>
    </location>
</feature>
<protein>
    <submittedName>
        <fullName evidence="2">Uncharacterized protein</fullName>
    </submittedName>
</protein>
<dbReference type="eggNOG" id="ENOG502SDYM">
    <property type="taxonomic scope" value="Eukaryota"/>
</dbReference>
<evidence type="ECO:0000256" key="1">
    <source>
        <dbReference type="SAM" id="MobiDB-lite"/>
    </source>
</evidence>
<reference evidence="2 4" key="1">
    <citation type="journal article" date="2011" name="Science">
        <title>Comparative functional genomics of the fission yeasts.</title>
        <authorList>
            <person name="Rhind N."/>
            <person name="Chen Z."/>
            <person name="Yassour M."/>
            <person name="Thompson D.A."/>
            <person name="Haas B.J."/>
            <person name="Habib N."/>
            <person name="Wapinski I."/>
            <person name="Roy S."/>
            <person name="Lin M.F."/>
            <person name="Heiman D.I."/>
            <person name="Young S.K."/>
            <person name="Furuya K."/>
            <person name="Guo Y."/>
            <person name="Pidoux A."/>
            <person name="Chen H.M."/>
            <person name="Robbertse B."/>
            <person name="Goldberg J.M."/>
            <person name="Aoki K."/>
            <person name="Bayne E.H."/>
            <person name="Berlin A.M."/>
            <person name="Desjardins C.A."/>
            <person name="Dobbs E."/>
            <person name="Dukaj L."/>
            <person name="Fan L."/>
            <person name="FitzGerald M.G."/>
            <person name="French C."/>
            <person name="Gujja S."/>
            <person name="Hansen K."/>
            <person name="Keifenheim D."/>
            <person name="Levin J.Z."/>
            <person name="Mosher R.A."/>
            <person name="Mueller C.A."/>
            <person name="Pfiffner J."/>
            <person name="Priest M."/>
            <person name="Russ C."/>
            <person name="Smialowska A."/>
            <person name="Swoboda P."/>
            <person name="Sykes S.M."/>
            <person name="Vaughn M."/>
            <person name="Vengrova S."/>
            <person name="Yoder R."/>
            <person name="Zeng Q."/>
            <person name="Allshire R."/>
            <person name="Baulcombe D."/>
            <person name="Birren B.W."/>
            <person name="Brown W."/>
            <person name="Ekwall K."/>
            <person name="Kellis M."/>
            <person name="Leatherwood J."/>
            <person name="Levin H."/>
            <person name="Margalit H."/>
            <person name="Martienssen R."/>
            <person name="Nieduszynski C.A."/>
            <person name="Spatafora J.W."/>
            <person name="Friedman N."/>
            <person name="Dalgaard J.Z."/>
            <person name="Baumann P."/>
            <person name="Niki H."/>
            <person name="Regev A."/>
            <person name="Nusbaum C."/>
        </authorList>
    </citation>
    <scope>NUCLEOTIDE SEQUENCE [LARGE SCALE GENOMIC DNA]</scope>
    <source>
        <strain evidence="4">yFS275 / FY16936</strain>
    </source>
</reference>
<evidence type="ECO:0000313" key="3">
    <source>
        <dbReference type="JaponicusDB" id="SJAG_01486"/>
    </source>
</evidence>
<dbReference type="VEuPathDB" id="FungiDB:SJAG_01486"/>
<feature type="region of interest" description="Disordered" evidence="1">
    <location>
        <begin position="234"/>
        <end position="281"/>
    </location>
</feature>
<feature type="region of interest" description="Disordered" evidence="1">
    <location>
        <begin position="1"/>
        <end position="44"/>
    </location>
</feature>
<dbReference type="AlphaFoldDB" id="B6JY27"/>
<keyword evidence="4" id="KW-1185">Reference proteome</keyword>
<dbReference type="OrthoDB" id="5364913at2759"/>
<feature type="compositionally biased region" description="Polar residues" evidence="1">
    <location>
        <begin position="1"/>
        <end position="25"/>
    </location>
</feature>
<dbReference type="OMA" id="KMFQRVA"/>
<evidence type="ECO:0000313" key="2">
    <source>
        <dbReference type="EMBL" id="EEB06445.1"/>
    </source>
</evidence>
<evidence type="ECO:0000313" key="4">
    <source>
        <dbReference type="Proteomes" id="UP000001744"/>
    </source>
</evidence>
<dbReference type="JaponicusDB" id="SJAG_01486">
    <property type="gene designation" value="dbl6"/>
</dbReference>
<dbReference type="RefSeq" id="XP_002172738.1">
    <property type="nucleotide sequence ID" value="XM_002172702.2"/>
</dbReference>
<feature type="compositionally biased region" description="Polar residues" evidence="1">
    <location>
        <begin position="265"/>
        <end position="281"/>
    </location>
</feature>
<dbReference type="Proteomes" id="UP000001744">
    <property type="component" value="Unassembled WGS sequence"/>
</dbReference>